<evidence type="ECO:0000313" key="9">
    <source>
        <dbReference type="Proteomes" id="UP001162131"/>
    </source>
</evidence>
<dbReference type="GO" id="GO:0003723">
    <property type="term" value="F:RNA binding"/>
    <property type="evidence" value="ECO:0007669"/>
    <property type="project" value="TreeGrafter"/>
</dbReference>
<feature type="compositionally biased region" description="Basic and acidic residues" evidence="6">
    <location>
        <begin position="99"/>
        <end position="108"/>
    </location>
</feature>
<dbReference type="InterPro" id="IPR036388">
    <property type="entry name" value="WH-like_DNA-bd_sf"/>
</dbReference>
<keyword evidence="5" id="KW-0687">Ribonucleoprotein</keyword>
<feature type="compositionally biased region" description="Basic residues" evidence="6">
    <location>
        <begin position="109"/>
        <end position="119"/>
    </location>
</feature>
<dbReference type="PANTHER" id="PTHR12146:SF0">
    <property type="entry name" value="RIBOSOMAL PROTEIN S10"/>
    <property type="match status" value="1"/>
</dbReference>
<reference evidence="8" key="1">
    <citation type="submission" date="2021-09" db="EMBL/GenBank/DDBJ databases">
        <authorList>
            <consortium name="AG Swart"/>
            <person name="Singh M."/>
            <person name="Singh A."/>
            <person name="Seah K."/>
            <person name="Emmerich C."/>
        </authorList>
    </citation>
    <scope>NUCLEOTIDE SEQUENCE</scope>
    <source>
        <strain evidence="8">ATCC30299</strain>
    </source>
</reference>
<dbReference type="InterPro" id="IPR037447">
    <property type="entry name" value="Ribosomal_eS10"/>
</dbReference>
<evidence type="ECO:0000256" key="1">
    <source>
        <dbReference type="ARBA" id="ARBA00004496"/>
    </source>
</evidence>
<dbReference type="AlphaFoldDB" id="A0AAU9ICS4"/>
<name>A0AAU9ICS4_9CILI</name>
<feature type="region of interest" description="Disordered" evidence="6">
    <location>
        <begin position="98"/>
        <end position="119"/>
    </location>
</feature>
<protein>
    <recommendedName>
        <fullName evidence="7">Plectin/eS10 N-terminal domain-containing protein</fullName>
    </recommendedName>
</protein>
<dbReference type="Gene3D" id="1.10.10.10">
    <property type="entry name" value="Winged helix-like DNA-binding domain superfamily/Winged helix DNA-binding domain"/>
    <property type="match status" value="1"/>
</dbReference>
<dbReference type="GO" id="GO:0022627">
    <property type="term" value="C:cytosolic small ribosomal subunit"/>
    <property type="evidence" value="ECO:0007669"/>
    <property type="project" value="TreeGrafter"/>
</dbReference>
<accession>A0AAU9ICS4</accession>
<proteinExistence type="inferred from homology"/>
<keyword evidence="4" id="KW-0689">Ribosomal protein</keyword>
<evidence type="ECO:0000256" key="4">
    <source>
        <dbReference type="ARBA" id="ARBA00022980"/>
    </source>
</evidence>
<gene>
    <name evidence="8" type="ORF">BSTOLATCC_MIC157</name>
</gene>
<comment type="subcellular location">
    <subcellularLocation>
        <location evidence="1">Cytoplasm</location>
    </subcellularLocation>
</comment>
<dbReference type="Pfam" id="PF03501">
    <property type="entry name" value="S10_plectin"/>
    <property type="match status" value="1"/>
</dbReference>
<evidence type="ECO:0000259" key="7">
    <source>
        <dbReference type="Pfam" id="PF03501"/>
    </source>
</evidence>
<dbReference type="PANTHER" id="PTHR12146">
    <property type="entry name" value="40S RIBOSOMAL PROTEIN S10"/>
    <property type="match status" value="1"/>
</dbReference>
<comment type="similarity">
    <text evidence="2">Belongs to the eukaryotic ribosomal protein eS10 family.</text>
</comment>
<evidence type="ECO:0000256" key="2">
    <source>
        <dbReference type="ARBA" id="ARBA00007278"/>
    </source>
</evidence>
<evidence type="ECO:0000256" key="6">
    <source>
        <dbReference type="SAM" id="MobiDB-lite"/>
    </source>
</evidence>
<evidence type="ECO:0000256" key="5">
    <source>
        <dbReference type="ARBA" id="ARBA00023274"/>
    </source>
</evidence>
<dbReference type="Proteomes" id="UP001162131">
    <property type="component" value="Unassembled WGS sequence"/>
</dbReference>
<dbReference type="EMBL" id="CAJZBQ010000001">
    <property type="protein sequence ID" value="CAG9309943.1"/>
    <property type="molecule type" value="Genomic_DNA"/>
</dbReference>
<sequence>MVLVSKSEKRQIYQYLLKEGTLVVRKDAGLPRHQDIAVPNLKIMMICKSLKSRGLIEEKFNWQWFYYYLNEKGILAMCEYLGLPSNIRPDIYKAPAVKKPRENEDRVRRGGFGRGLKKE</sequence>
<keyword evidence="3" id="KW-0963">Cytoplasm</keyword>
<keyword evidence="9" id="KW-1185">Reference proteome</keyword>
<organism evidence="8 9">
    <name type="scientific">Blepharisma stoltei</name>
    <dbReference type="NCBI Taxonomy" id="1481888"/>
    <lineage>
        <taxon>Eukaryota</taxon>
        <taxon>Sar</taxon>
        <taxon>Alveolata</taxon>
        <taxon>Ciliophora</taxon>
        <taxon>Postciliodesmatophora</taxon>
        <taxon>Heterotrichea</taxon>
        <taxon>Heterotrichida</taxon>
        <taxon>Blepharismidae</taxon>
        <taxon>Blepharisma</taxon>
    </lineage>
</organism>
<evidence type="ECO:0000313" key="8">
    <source>
        <dbReference type="EMBL" id="CAG9309943.1"/>
    </source>
</evidence>
<dbReference type="GO" id="GO:0003735">
    <property type="term" value="F:structural constituent of ribosome"/>
    <property type="evidence" value="ECO:0007669"/>
    <property type="project" value="TreeGrafter"/>
</dbReference>
<evidence type="ECO:0000256" key="3">
    <source>
        <dbReference type="ARBA" id="ARBA00022490"/>
    </source>
</evidence>
<feature type="domain" description="Plectin/eS10 N-terminal" evidence="7">
    <location>
        <begin position="4"/>
        <end position="94"/>
    </location>
</feature>
<dbReference type="InterPro" id="IPR005326">
    <property type="entry name" value="Plectin_eS10_N"/>
</dbReference>
<comment type="caution">
    <text evidence="8">The sequence shown here is derived from an EMBL/GenBank/DDBJ whole genome shotgun (WGS) entry which is preliminary data.</text>
</comment>